<dbReference type="RefSeq" id="WP_130607473.1">
    <property type="nucleotide sequence ID" value="NZ_AP019368.1"/>
</dbReference>
<dbReference type="EMBL" id="AP019368">
    <property type="protein sequence ID" value="BBH52738.1"/>
    <property type="molecule type" value="Genomic_DNA"/>
</dbReference>
<proteinExistence type="predicted"/>
<dbReference type="KEGG" id="sbf:JCM31447_320300"/>
<evidence type="ECO:0000313" key="1">
    <source>
        <dbReference type="EMBL" id="BBH52738.1"/>
    </source>
</evidence>
<keyword evidence="2" id="KW-1185">Reference proteome</keyword>
<sequence length="147" mass="17275">MEKPSYSALESYEGLIAKLSHRFSNTPLKKDFYIFYNKWIKLHNNLFFNLTIDNKSTLLSENELNNVTKIFMIKRQALVSSYAQSLKKEVDSKNNFNFLKDFLFFHDENFKLILKQILEDYSVELIRLQSLRKATHAYAHSHISSGG</sequence>
<dbReference type="AlphaFoldDB" id="A0A4P2VJN2"/>
<dbReference type="OrthoDB" id="5296188at2"/>
<gene>
    <name evidence="1" type="ORF">JCM31447_320300</name>
</gene>
<evidence type="ECO:0000313" key="2">
    <source>
        <dbReference type="Proteomes" id="UP000291236"/>
    </source>
</evidence>
<protein>
    <submittedName>
        <fullName evidence="1">Uncharacterized protein</fullName>
    </submittedName>
</protein>
<dbReference type="Proteomes" id="UP000291236">
    <property type="component" value="Chromosome"/>
</dbReference>
<reference evidence="1 2" key="1">
    <citation type="submission" date="2018-12" db="EMBL/GenBank/DDBJ databases">
        <title>Rubrispira sanarue gen. nov., sp., nov., a member of the order Silvanigrellales, isolated from a brackish lake in Hamamatsu Japan.</title>
        <authorList>
            <person name="Maejima Y."/>
            <person name="Iino T."/>
            <person name="Muraguchi Y."/>
            <person name="Fukuda K."/>
            <person name="Nojiri H."/>
            <person name="Ohkuma M."/>
            <person name="Moriuchi R."/>
            <person name="Dohra H."/>
            <person name="Kimbara K."/>
            <person name="Shintani M."/>
        </authorList>
    </citation>
    <scope>NUCLEOTIDE SEQUENCE [LARGE SCALE GENOMIC DNA]</scope>
    <source>
        <strain evidence="1 2">RF1110005</strain>
    </source>
</reference>
<name>A0A4P2VJN2_FLUSA</name>
<organism evidence="1 2">
    <name type="scientific">Fluviispira sanaruensis</name>
    <dbReference type="NCBI Taxonomy" id="2493639"/>
    <lineage>
        <taxon>Bacteria</taxon>
        <taxon>Pseudomonadati</taxon>
        <taxon>Bdellovibrionota</taxon>
        <taxon>Oligoflexia</taxon>
        <taxon>Silvanigrellales</taxon>
        <taxon>Silvanigrellaceae</taxon>
        <taxon>Fluviispira</taxon>
    </lineage>
</organism>
<accession>A0A4P2VJN2</accession>